<keyword evidence="1" id="KW-0819">tRNA processing</keyword>
<feature type="compositionally biased region" description="Polar residues" evidence="5">
    <location>
        <begin position="137"/>
        <end position="149"/>
    </location>
</feature>
<proteinExistence type="inferred from homology"/>
<keyword evidence="7" id="KW-1185">Reference proteome</keyword>
<dbReference type="OrthoDB" id="128536at2759"/>
<dbReference type="GeneID" id="59340286"/>
<comment type="similarity">
    <text evidence="4">Belongs to the eukaryotic/archaeal RNase P protein component 4 family.</text>
</comment>
<sequence>MAKKSKDEPLNPNNITNRDIMQRLNFMYQASVYLGTVLPVPPPSTPPRRAKRSRRMNVHDLSKVYAGSMKTVSKKTMVKIDPSVKRTICQGCNLVLLAGSTASVRVNSSREHGHVMSYRCIACDSTRRIPAPPTFMASPNTESETQIDPTTKIKPRPPPLFARDVGHVVFRGNEQLSSTMA</sequence>
<dbReference type="GO" id="GO:0005655">
    <property type="term" value="C:nucleolar ribonuclease P complex"/>
    <property type="evidence" value="ECO:0007669"/>
    <property type="project" value="TreeGrafter"/>
</dbReference>
<gene>
    <name evidence="6" type="ORF">MIND_00081300</name>
</gene>
<dbReference type="GO" id="GO:0046872">
    <property type="term" value="F:metal ion binding"/>
    <property type="evidence" value="ECO:0007669"/>
    <property type="project" value="UniProtKB-KW"/>
</dbReference>
<dbReference type="EMBL" id="JACAZF010000001">
    <property type="protein sequence ID" value="KAF7315657.1"/>
    <property type="molecule type" value="Genomic_DNA"/>
</dbReference>
<dbReference type="GO" id="GO:0008033">
    <property type="term" value="P:tRNA processing"/>
    <property type="evidence" value="ECO:0007669"/>
    <property type="project" value="UniProtKB-KW"/>
</dbReference>
<keyword evidence="2" id="KW-0479">Metal-binding</keyword>
<evidence type="ECO:0008006" key="8">
    <source>
        <dbReference type="Google" id="ProtNLM"/>
    </source>
</evidence>
<keyword evidence="3" id="KW-0862">Zinc</keyword>
<evidence type="ECO:0000256" key="5">
    <source>
        <dbReference type="SAM" id="MobiDB-lite"/>
    </source>
</evidence>
<dbReference type="Proteomes" id="UP000636479">
    <property type="component" value="Unassembled WGS sequence"/>
</dbReference>
<dbReference type="PANTHER" id="PTHR14742:SF0">
    <property type="entry name" value="RIBONUCLEASE P PROTEIN SUBUNIT P21"/>
    <property type="match status" value="1"/>
</dbReference>
<evidence type="ECO:0000256" key="4">
    <source>
        <dbReference type="ARBA" id="ARBA00038402"/>
    </source>
</evidence>
<dbReference type="PANTHER" id="PTHR14742">
    <property type="entry name" value="RIBONUCLEASE P SUBUNIT P21"/>
    <property type="match status" value="1"/>
</dbReference>
<comment type="caution">
    <text evidence="6">The sequence shown here is derived from an EMBL/GenBank/DDBJ whole genome shotgun (WGS) entry which is preliminary data.</text>
</comment>
<dbReference type="Pfam" id="PF04032">
    <property type="entry name" value="Rpr2"/>
    <property type="match status" value="1"/>
</dbReference>
<evidence type="ECO:0000256" key="2">
    <source>
        <dbReference type="ARBA" id="ARBA00022723"/>
    </source>
</evidence>
<evidence type="ECO:0000313" key="7">
    <source>
        <dbReference type="Proteomes" id="UP000636479"/>
    </source>
</evidence>
<feature type="region of interest" description="Disordered" evidence="5">
    <location>
        <begin position="132"/>
        <end position="158"/>
    </location>
</feature>
<evidence type="ECO:0000256" key="1">
    <source>
        <dbReference type="ARBA" id="ARBA00022694"/>
    </source>
</evidence>
<dbReference type="InterPro" id="IPR007175">
    <property type="entry name" value="Rpr2/Snm1/Rpp21"/>
</dbReference>
<evidence type="ECO:0000313" key="6">
    <source>
        <dbReference type="EMBL" id="KAF7315657.1"/>
    </source>
</evidence>
<dbReference type="RefSeq" id="XP_037225680.1">
    <property type="nucleotide sequence ID" value="XM_037357770.1"/>
</dbReference>
<dbReference type="Gene3D" id="6.20.50.20">
    <property type="match status" value="1"/>
</dbReference>
<evidence type="ECO:0000256" key="3">
    <source>
        <dbReference type="ARBA" id="ARBA00022833"/>
    </source>
</evidence>
<name>A0A8H6TFB5_9AGAR</name>
<organism evidence="6 7">
    <name type="scientific">Mycena indigotica</name>
    <dbReference type="NCBI Taxonomy" id="2126181"/>
    <lineage>
        <taxon>Eukaryota</taxon>
        <taxon>Fungi</taxon>
        <taxon>Dikarya</taxon>
        <taxon>Basidiomycota</taxon>
        <taxon>Agaricomycotina</taxon>
        <taxon>Agaricomycetes</taxon>
        <taxon>Agaricomycetidae</taxon>
        <taxon>Agaricales</taxon>
        <taxon>Marasmiineae</taxon>
        <taxon>Mycenaceae</taxon>
        <taxon>Mycena</taxon>
    </lineage>
</organism>
<dbReference type="AlphaFoldDB" id="A0A8H6TFB5"/>
<protein>
    <recommendedName>
        <fullName evidence="8">Rpr2-domain-containing protein</fullName>
    </recommendedName>
</protein>
<accession>A0A8H6TFB5</accession>
<reference evidence="6" key="1">
    <citation type="submission" date="2020-05" db="EMBL/GenBank/DDBJ databases">
        <title>Mycena genomes resolve the evolution of fungal bioluminescence.</title>
        <authorList>
            <person name="Tsai I.J."/>
        </authorList>
    </citation>
    <scope>NUCLEOTIDE SEQUENCE</scope>
    <source>
        <strain evidence="6">171206Taipei</strain>
    </source>
</reference>